<dbReference type="EMBL" id="MU251392">
    <property type="protein sequence ID" value="KAG9237146.1"/>
    <property type="molecule type" value="Genomic_DNA"/>
</dbReference>
<evidence type="ECO:0000259" key="1">
    <source>
        <dbReference type="PROSITE" id="PS00028"/>
    </source>
</evidence>
<dbReference type="PROSITE" id="PS00028">
    <property type="entry name" value="ZINC_FINGER_C2H2_1"/>
    <property type="match status" value="1"/>
</dbReference>
<organism evidence="2 3">
    <name type="scientific">Amylocarpus encephaloides</name>
    <dbReference type="NCBI Taxonomy" id="45428"/>
    <lineage>
        <taxon>Eukaryota</taxon>
        <taxon>Fungi</taxon>
        <taxon>Dikarya</taxon>
        <taxon>Ascomycota</taxon>
        <taxon>Pezizomycotina</taxon>
        <taxon>Leotiomycetes</taxon>
        <taxon>Helotiales</taxon>
        <taxon>Helotiales incertae sedis</taxon>
        <taxon>Amylocarpus</taxon>
    </lineage>
</organism>
<gene>
    <name evidence="2" type="ORF">BJ875DRAFT_438711</name>
</gene>
<dbReference type="InterPro" id="IPR013087">
    <property type="entry name" value="Znf_C2H2_type"/>
</dbReference>
<protein>
    <recommendedName>
        <fullName evidence="1">C2H2-type domain-containing protein</fullName>
    </recommendedName>
</protein>
<sequence length="143" mass="16440">MEKEEYKIEGSALQTSSQTVNALLIKMESFVVSATRYSCTFPQCQVTFATAVNRNRHLKQFHRWNFLNFQLSVPPGDNWHTGAFGDWELKESVYESEQAQLFALVSWPYTENMVHLGMFDDLWGQNSSENLPAWSYVGEFVAA</sequence>
<keyword evidence="3" id="KW-1185">Reference proteome</keyword>
<dbReference type="Proteomes" id="UP000824998">
    <property type="component" value="Unassembled WGS sequence"/>
</dbReference>
<evidence type="ECO:0000313" key="2">
    <source>
        <dbReference type="EMBL" id="KAG9237146.1"/>
    </source>
</evidence>
<dbReference type="AlphaFoldDB" id="A0A9P7YPA3"/>
<accession>A0A9P7YPA3</accession>
<evidence type="ECO:0000313" key="3">
    <source>
        <dbReference type="Proteomes" id="UP000824998"/>
    </source>
</evidence>
<name>A0A9P7YPA3_9HELO</name>
<proteinExistence type="predicted"/>
<feature type="domain" description="C2H2-type" evidence="1">
    <location>
        <begin position="39"/>
        <end position="62"/>
    </location>
</feature>
<comment type="caution">
    <text evidence="2">The sequence shown here is derived from an EMBL/GenBank/DDBJ whole genome shotgun (WGS) entry which is preliminary data.</text>
</comment>
<reference evidence="2" key="1">
    <citation type="journal article" date="2021" name="IMA Fungus">
        <title>Genomic characterization of three marine fungi, including Emericellopsis atlantica sp. nov. with signatures of a generalist lifestyle and marine biomass degradation.</title>
        <authorList>
            <person name="Hagestad O.C."/>
            <person name="Hou L."/>
            <person name="Andersen J.H."/>
            <person name="Hansen E.H."/>
            <person name="Altermark B."/>
            <person name="Li C."/>
            <person name="Kuhnert E."/>
            <person name="Cox R.J."/>
            <person name="Crous P.W."/>
            <person name="Spatafora J.W."/>
            <person name="Lail K."/>
            <person name="Amirebrahimi M."/>
            <person name="Lipzen A."/>
            <person name="Pangilinan J."/>
            <person name="Andreopoulos W."/>
            <person name="Hayes R.D."/>
            <person name="Ng V."/>
            <person name="Grigoriev I.V."/>
            <person name="Jackson S.A."/>
            <person name="Sutton T.D.S."/>
            <person name="Dobson A.D.W."/>
            <person name="Rama T."/>
        </authorList>
    </citation>
    <scope>NUCLEOTIDE SEQUENCE</scope>
    <source>
        <strain evidence="2">TRa018bII</strain>
    </source>
</reference>